<feature type="region of interest" description="Disordered" evidence="1">
    <location>
        <begin position="1154"/>
        <end position="1188"/>
    </location>
</feature>
<feature type="compositionally biased region" description="Low complexity" evidence="1">
    <location>
        <begin position="270"/>
        <end position="283"/>
    </location>
</feature>
<feature type="region of interest" description="Disordered" evidence="1">
    <location>
        <begin position="1252"/>
        <end position="1284"/>
    </location>
</feature>
<reference evidence="2" key="1">
    <citation type="submission" date="2023-10" db="EMBL/GenBank/DDBJ databases">
        <authorList>
            <person name="Chen Y."/>
            <person name="Shah S."/>
            <person name="Dougan E. K."/>
            <person name="Thang M."/>
            <person name="Chan C."/>
        </authorList>
    </citation>
    <scope>NUCLEOTIDE SEQUENCE [LARGE SCALE GENOMIC DNA]</scope>
</reference>
<evidence type="ECO:0000313" key="3">
    <source>
        <dbReference type="Proteomes" id="UP001189429"/>
    </source>
</evidence>
<name>A0ABN9TYI5_9DINO</name>
<dbReference type="Proteomes" id="UP001189429">
    <property type="component" value="Unassembled WGS sequence"/>
</dbReference>
<comment type="caution">
    <text evidence="2">The sequence shown here is derived from an EMBL/GenBank/DDBJ whole genome shotgun (WGS) entry which is preliminary data.</text>
</comment>
<dbReference type="EMBL" id="CAUYUJ010015181">
    <property type="protein sequence ID" value="CAK0850838.1"/>
    <property type="molecule type" value="Genomic_DNA"/>
</dbReference>
<dbReference type="SUPFAM" id="SSF56672">
    <property type="entry name" value="DNA/RNA polymerases"/>
    <property type="match status" value="1"/>
</dbReference>
<organism evidence="2 3">
    <name type="scientific">Prorocentrum cordatum</name>
    <dbReference type="NCBI Taxonomy" id="2364126"/>
    <lineage>
        <taxon>Eukaryota</taxon>
        <taxon>Sar</taxon>
        <taxon>Alveolata</taxon>
        <taxon>Dinophyceae</taxon>
        <taxon>Prorocentrales</taxon>
        <taxon>Prorocentraceae</taxon>
        <taxon>Prorocentrum</taxon>
    </lineage>
</organism>
<accession>A0ABN9TYI5</accession>
<feature type="compositionally biased region" description="Basic and acidic residues" evidence="1">
    <location>
        <begin position="246"/>
        <end position="255"/>
    </location>
</feature>
<gene>
    <name evidence="2" type="ORF">PCOR1329_LOCUS43132</name>
</gene>
<evidence type="ECO:0000313" key="2">
    <source>
        <dbReference type="EMBL" id="CAK0850838.1"/>
    </source>
</evidence>
<feature type="non-terminal residue" evidence="2">
    <location>
        <position position="1"/>
    </location>
</feature>
<evidence type="ECO:0000256" key="1">
    <source>
        <dbReference type="SAM" id="MobiDB-lite"/>
    </source>
</evidence>
<feature type="region of interest" description="Disordered" evidence="1">
    <location>
        <begin position="246"/>
        <end position="284"/>
    </location>
</feature>
<sequence length="1526" mass="168000">AWCTGWWEFPVAGMTTLVWWLLSVVGRRWWTRALPVGPGVCRFAGDDVDDAWVLLHYVAEGGRVILSPQVDIYVEDMSCGRAETWPARPIPLAQRMGRMRRLYRFEEALGPEDRAKTLARGRQAALDVEAASPEPRDAGAVSGQRVSWQEAAGRRLAAERRGLLYLSMAVARLAGTPLEAPAGGDVWVGRSGVPDDVIGAEVDVAKTGGLSFEGGPEAFGVLRSADGGTGRLGRLGAGSDAGRLAEDEAFRRDLGRSQARAKGPERRRTAAAAPLEGEEPAGPIRGTAMPELAQPLLAEPQGEQRDALARTLWVFYDEQGGRVRRWRDVVGESRQGRRPDARVGKPPGALHAREHMVRHGGDLRLEPDLAVCVRGRGENDWVVQKLRTIVEAWYQGLSRVQLNMSGLMMVGEMTHRGSAALEAYGDLSKPSWTNADIFADVSSEKDVSGSELRGCIHQGAQKTYEVRYAGCLQGPSAEQKELEATQQVRGVVAFGRENRIAAEVNGIVDAVNWMSGYDSLPGPANDMQRDVLARFEGLVRGRQPDAELQDPQAALRELLRGRSPCDGRSGPTTVASYSAGLVSMPMDVSDCPRLEDLLPGEALTFLQERHERMLRESPLPTDVEPYFDSVLKFNHKEYRGLVRRLLSAGILGWTLTPKGRIGMFFVWKDGRRRLRLIVDARRANAHFKDPPGVELLSSEGLAIIEVHVPGAGFSNYEDLRAALEAQQVYIGMADVKDCFHRMRIDSALSQYFCLPPVKAGAFGVTEVEGAKVRASTAIYPCWQVLPMGFSWSLYFAQRANEEVSRRSSALLRGPGLSDHGPPLVFAPGRASQEVRHYVYVDNLGVFSLFSELVSGVMNQLTGEFTKLSLLLHKDELVLDKTVALGTEIDGGQLRTRVTSDRFWRCRQAVRGLLARRRVKGWAVEAVLGRLTFCGLCSRGTLSAFNSVYGFVRAHCDEAAVLWTEARQELAAFSSLMYFLESDWWLPWNPLVQQSDASLHGYGLARAFWPRELVESVGRVPERARFRRRCAHSAREAALCAAGFSMSESGKWELKGLPEDEEELGQWVVVRDFPEVPARGLRAGLWGPCFARAWQHPEGILTLEARALSTLLAELLELEGSQAGSERVPAWPAPERVAGGAAARDAACVPAGARRAWPLPRPPADQTRREAKGRTPAHTAAGAVSPEAWPGAVCPGSGGGMPAAACPFAASRAAAHQLCESELLKTAVQGRPLPRSLGQMAEDLKEVPVPVEPAQGARESDGSSDSGSSGPEVETGAARQHRLAQSHERLARHYGMTTGKKGSPYLEREAVWIPSLREYQRAATVGEVAESRGDSMVTSALVSQLTGLHQTGTRPSWAERLMVGVLHFGPDLSSYGAWRLPPGWSFWTLRLSPEEEGPWERAGLVKVPLESDSPWMRFLGPVLRQMKKEKHPEYPWNFTCTEYRRRFSLRLQDLPARAELVPYQVQTRGQWRAKRSVVRYEKHARLAATWSTRSRTLQNVFLVCGVQLADMISDRASPLGLRELDRV</sequence>
<keyword evidence="3" id="KW-1185">Reference proteome</keyword>
<protein>
    <submittedName>
        <fullName evidence="2">Uncharacterized protein</fullName>
    </submittedName>
</protein>
<proteinExistence type="predicted"/>
<dbReference type="InterPro" id="IPR043502">
    <property type="entry name" value="DNA/RNA_pol_sf"/>
</dbReference>